<dbReference type="Gene3D" id="3.40.50.1820">
    <property type="entry name" value="alpha/beta hydrolase"/>
    <property type="match status" value="1"/>
</dbReference>
<organism evidence="4 5">
    <name type="scientific">Cymbomonas tetramitiformis</name>
    <dbReference type="NCBI Taxonomy" id="36881"/>
    <lineage>
        <taxon>Eukaryota</taxon>
        <taxon>Viridiplantae</taxon>
        <taxon>Chlorophyta</taxon>
        <taxon>Pyramimonadophyceae</taxon>
        <taxon>Pyramimonadales</taxon>
        <taxon>Pyramimonadaceae</taxon>
        <taxon>Cymbomonas</taxon>
    </lineage>
</organism>
<protein>
    <recommendedName>
        <fullName evidence="6">Pectin acetylesterase</fullName>
    </recommendedName>
</protein>
<feature type="transmembrane region" description="Helical" evidence="2">
    <location>
        <begin position="486"/>
        <end position="509"/>
    </location>
</feature>
<gene>
    <name evidence="4" type="ORF">CYMTET_20637</name>
</gene>
<evidence type="ECO:0000256" key="1">
    <source>
        <dbReference type="SAM" id="MobiDB-lite"/>
    </source>
</evidence>
<dbReference type="EMBL" id="LGRX02010085">
    <property type="protein sequence ID" value="KAK3270991.1"/>
    <property type="molecule type" value="Genomic_DNA"/>
</dbReference>
<evidence type="ECO:0000256" key="2">
    <source>
        <dbReference type="SAM" id="Phobius"/>
    </source>
</evidence>
<keyword evidence="2" id="KW-0472">Membrane</keyword>
<dbReference type="Proteomes" id="UP001190700">
    <property type="component" value="Unassembled WGS sequence"/>
</dbReference>
<dbReference type="InterPro" id="IPR029058">
    <property type="entry name" value="AB_hydrolase_fold"/>
</dbReference>
<evidence type="ECO:0000313" key="4">
    <source>
        <dbReference type="EMBL" id="KAK3270991.1"/>
    </source>
</evidence>
<evidence type="ECO:0000256" key="3">
    <source>
        <dbReference type="SAM" id="SignalP"/>
    </source>
</evidence>
<keyword evidence="2" id="KW-1133">Transmembrane helix</keyword>
<name>A0AAE0L3P2_9CHLO</name>
<reference evidence="4 5" key="1">
    <citation type="journal article" date="2015" name="Genome Biol. Evol.">
        <title>Comparative Genomics of a Bacterivorous Green Alga Reveals Evolutionary Causalities and Consequences of Phago-Mixotrophic Mode of Nutrition.</title>
        <authorList>
            <person name="Burns J.A."/>
            <person name="Paasch A."/>
            <person name="Narechania A."/>
            <person name="Kim E."/>
        </authorList>
    </citation>
    <scope>NUCLEOTIDE SEQUENCE [LARGE SCALE GENOMIC DNA]</scope>
    <source>
        <strain evidence="4 5">PLY_AMNH</strain>
    </source>
</reference>
<keyword evidence="3" id="KW-0732">Signal</keyword>
<feature type="region of interest" description="Disordered" evidence="1">
    <location>
        <begin position="453"/>
        <end position="478"/>
    </location>
</feature>
<proteinExistence type="predicted"/>
<comment type="caution">
    <text evidence="4">The sequence shown here is derived from an EMBL/GenBank/DDBJ whole genome shotgun (WGS) entry which is preliminary data.</text>
</comment>
<dbReference type="AlphaFoldDB" id="A0AAE0L3P2"/>
<keyword evidence="2" id="KW-0812">Transmembrane</keyword>
<evidence type="ECO:0008006" key="6">
    <source>
        <dbReference type="Google" id="ProtNLM"/>
    </source>
</evidence>
<dbReference type="SUPFAM" id="SSF53474">
    <property type="entry name" value="alpha/beta-Hydrolases"/>
    <property type="match status" value="1"/>
</dbReference>
<feature type="chain" id="PRO_5042001625" description="Pectin acetylesterase" evidence="3">
    <location>
        <begin position="24"/>
        <end position="531"/>
    </location>
</feature>
<accession>A0AAE0L3P2</accession>
<evidence type="ECO:0000313" key="5">
    <source>
        <dbReference type="Proteomes" id="UP001190700"/>
    </source>
</evidence>
<sequence>MATYIYMLVLGVVSTYFLPSTEGARAGDFNCLTNLTPAYNITVDFSPTHKDPQFEVQVPDIPVASDVYKFATENAFVSLPFACVKLLNLTANYADKDKWTISWIGRLKDLPTFDLNKCACGWVLFSAGSGGFTGKGLRYARMIPALGYALISPDSFAFPASLGLRSKTALDPLNVSAMSLYWSSNIAYNSSCTWDSRITSKAYPFCYSTDANNVLANPRLWREYYERVYALRKRELDYFVSHMPKFLKEADRIFMLGQSEGAMATARYYHPDLDRVLAGRIISAWSCEFNYYTSCPASAMVCEDKCNKSIPVLNLIGTEDQYFSARNFSVAKRVWQDKKNGYGAATITGSCFSAFAAQNFEKASTLLLDGAAHDATSTHDNLEREVMRDFLNKPSEAHRMSSVARMCIEMEYRGGAEQHLCREDGSEALQRSVESYLVHKQYHFAGGLQTCRHLHPSADIPPSPAGQHDNDGQSDSGVANRDQSRLLFGISFTSITISVIAVGILMVYVRSQRRDQDYTPLQPTRTASSTL</sequence>
<keyword evidence="5" id="KW-1185">Reference proteome</keyword>
<feature type="signal peptide" evidence="3">
    <location>
        <begin position="1"/>
        <end position="23"/>
    </location>
</feature>